<evidence type="ECO:0000313" key="2">
    <source>
        <dbReference type="EMBL" id="MBF8176933.1"/>
    </source>
</evidence>
<protein>
    <recommendedName>
        <fullName evidence="4">Peptidase M15-like protein</fullName>
    </recommendedName>
</protein>
<name>A0ABS0EQ01_9BURK</name>
<dbReference type="RefSeq" id="WP_195874837.1">
    <property type="nucleotide sequence ID" value="NZ_JADOEL010000003.1"/>
</dbReference>
<dbReference type="EMBL" id="JADOEL010000003">
    <property type="protein sequence ID" value="MBF8176933.1"/>
    <property type="molecule type" value="Genomic_DNA"/>
</dbReference>
<gene>
    <name evidence="2" type="ORF">IXC47_04465</name>
</gene>
<keyword evidence="3" id="KW-1185">Reference proteome</keyword>
<evidence type="ECO:0008006" key="4">
    <source>
        <dbReference type="Google" id="ProtNLM"/>
    </source>
</evidence>
<proteinExistence type="predicted"/>
<dbReference type="Proteomes" id="UP000657372">
    <property type="component" value="Unassembled WGS sequence"/>
</dbReference>
<reference evidence="2 3" key="1">
    <citation type="submission" date="2020-11" db="EMBL/GenBank/DDBJ databases">
        <title>WGS of Herminiimonas contaminans strain Marseille-Q4544 isolated from planarians Schmidtea mediterranea.</title>
        <authorList>
            <person name="Kangale L."/>
        </authorList>
    </citation>
    <scope>NUCLEOTIDE SEQUENCE [LARGE SCALE GENOMIC DNA]</scope>
    <source>
        <strain evidence="2 3">Marseille-Q4544</strain>
    </source>
</reference>
<accession>A0ABS0EQ01</accession>
<dbReference type="SUPFAM" id="SSF55166">
    <property type="entry name" value="Hedgehog/DD-peptidase"/>
    <property type="match status" value="1"/>
</dbReference>
<dbReference type="Gene3D" id="3.30.1380.10">
    <property type="match status" value="1"/>
</dbReference>
<sequence length="147" mass="16211">MSSIAVVESITLAQYFMNRERLYGSELTAEYRANAALTVERINKLIAAFSADGVVQEIRPDTKSPVSSGWRPGAINAGTKGAAPRSKHLTCQACDLYDPDGDIDAWALKHPEVLTKIGLWQEHPSATKTWAHFQIVPPRSGNRVFYP</sequence>
<comment type="caution">
    <text evidence="2">The sequence shown here is derived from an EMBL/GenBank/DDBJ whole genome shotgun (WGS) entry which is preliminary data.</text>
</comment>
<evidence type="ECO:0000313" key="3">
    <source>
        <dbReference type="Proteomes" id="UP000657372"/>
    </source>
</evidence>
<feature type="region of interest" description="Disordered" evidence="1">
    <location>
        <begin position="60"/>
        <end position="82"/>
    </location>
</feature>
<dbReference type="InterPro" id="IPR009045">
    <property type="entry name" value="Zn_M74/Hedgehog-like"/>
</dbReference>
<evidence type="ECO:0000256" key="1">
    <source>
        <dbReference type="SAM" id="MobiDB-lite"/>
    </source>
</evidence>
<organism evidence="2 3">
    <name type="scientific">Herminiimonas contaminans</name>
    <dbReference type="NCBI Taxonomy" id="1111140"/>
    <lineage>
        <taxon>Bacteria</taxon>
        <taxon>Pseudomonadati</taxon>
        <taxon>Pseudomonadota</taxon>
        <taxon>Betaproteobacteria</taxon>
        <taxon>Burkholderiales</taxon>
        <taxon>Oxalobacteraceae</taxon>
        <taxon>Herminiimonas</taxon>
    </lineage>
</organism>